<evidence type="ECO:0000256" key="2">
    <source>
        <dbReference type="ARBA" id="ARBA00022529"/>
    </source>
</evidence>
<proteinExistence type="inferred from homology"/>
<dbReference type="GO" id="GO:0004040">
    <property type="term" value="F:amidase activity"/>
    <property type="evidence" value="ECO:0007669"/>
    <property type="project" value="InterPro"/>
</dbReference>
<dbReference type="InterPro" id="IPR002901">
    <property type="entry name" value="MGlyc_endo_b_GlcNAc-like_dom"/>
</dbReference>
<dbReference type="SMART" id="SM00257">
    <property type="entry name" value="LysM"/>
    <property type="match status" value="3"/>
</dbReference>
<comment type="similarity">
    <text evidence="1">Belongs to the glycosyl hydrolase 73 family.</text>
</comment>
<name>A0A2A5RM73_9LACT</name>
<dbReference type="SUPFAM" id="SSF54106">
    <property type="entry name" value="LysM domain"/>
    <property type="match status" value="3"/>
</dbReference>
<evidence type="ECO:0000256" key="6">
    <source>
        <dbReference type="SAM" id="MobiDB-lite"/>
    </source>
</evidence>
<evidence type="ECO:0000256" key="1">
    <source>
        <dbReference type="ARBA" id="ARBA00010266"/>
    </source>
</evidence>
<evidence type="ECO:0000313" key="9">
    <source>
        <dbReference type="EMBL" id="PCS00365.1"/>
    </source>
</evidence>
<dbReference type="GO" id="GO:0042742">
    <property type="term" value="P:defense response to bacterium"/>
    <property type="evidence" value="ECO:0007669"/>
    <property type="project" value="UniProtKB-KW"/>
</dbReference>
<dbReference type="STRING" id="1291764.GCA_001311235_02525"/>
<evidence type="ECO:0000259" key="8">
    <source>
        <dbReference type="PROSITE" id="PS51782"/>
    </source>
</evidence>
<keyword evidence="4" id="KW-0378">Hydrolase</keyword>
<keyword evidence="7" id="KW-0732">Signal</keyword>
<dbReference type="Proteomes" id="UP000218181">
    <property type="component" value="Unassembled WGS sequence"/>
</dbReference>
<dbReference type="Gene3D" id="4.10.80.30">
    <property type="entry name" value="DNA polymerase, domain 6"/>
    <property type="match status" value="1"/>
</dbReference>
<dbReference type="InterPro" id="IPR036779">
    <property type="entry name" value="LysM_dom_sf"/>
</dbReference>
<feature type="domain" description="LysM" evidence="8">
    <location>
        <begin position="191"/>
        <end position="235"/>
    </location>
</feature>
<dbReference type="OrthoDB" id="2155627at2"/>
<feature type="compositionally biased region" description="Low complexity" evidence="6">
    <location>
        <begin position="176"/>
        <end position="192"/>
    </location>
</feature>
<dbReference type="Pfam" id="PF01832">
    <property type="entry name" value="Glucosaminidase"/>
    <property type="match status" value="1"/>
</dbReference>
<feature type="domain" description="LysM" evidence="8">
    <location>
        <begin position="329"/>
        <end position="373"/>
    </location>
</feature>
<dbReference type="EMBL" id="JXJU01000004">
    <property type="protein sequence ID" value="PCS00365.1"/>
    <property type="molecule type" value="Genomic_DNA"/>
</dbReference>
<dbReference type="RefSeq" id="WP_096817677.1">
    <property type="nucleotide sequence ID" value="NZ_JXJU01000004.1"/>
</dbReference>
<dbReference type="AlphaFoldDB" id="A0A2A5RM73"/>
<feature type="chain" id="PRO_5038816551" description="Peptidoglycan hydrolase" evidence="7">
    <location>
        <begin position="27"/>
        <end position="373"/>
    </location>
</feature>
<feature type="region of interest" description="Disordered" evidence="6">
    <location>
        <begin position="175"/>
        <end position="194"/>
    </location>
</feature>
<feature type="signal peptide" evidence="7">
    <location>
        <begin position="1"/>
        <end position="26"/>
    </location>
</feature>
<dbReference type="PANTHER" id="PTHR33308:SF9">
    <property type="entry name" value="PEPTIDOGLYCAN HYDROLASE FLGJ"/>
    <property type="match status" value="1"/>
</dbReference>
<evidence type="ECO:0000256" key="7">
    <source>
        <dbReference type="SAM" id="SignalP"/>
    </source>
</evidence>
<evidence type="ECO:0000256" key="5">
    <source>
        <dbReference type="ARBA" id="ARBA00032108"/>
    </source>
</evidence>
<dbReference type="InterPro" id="IPR018392">
    <property type="entry name" value="LysM"/>
</dbReference>
<evidence type="ECO:0000256" key="3">
    <source>
        <dbReference type="ARBA" id="ARBA00022638"/>
    </source>
</evidence>
<dbReference type="CDD" id="cd00118">
    <property type="entry name" value="LysM"/>
    <property type="match status" value="3"/>
</dbReference>
<dbReference type="Gene3D" id="1.10.530.10">
    <property type="match status" value="1"/>
</dbReference>
<gene>
    <name evidence="9" type="ORF">RT41_GL001252</name>
</gene>
<accession>A0A2A5RM73</accession>
<sequence>MKKRYQFALGASVLAVSALTGVKAQALSVTSIAQAATPIANQFGLYPSVMIAQGILESSHGQSGLANNYNNIFGVKYTSGNPVYLPTQEYINGQMTTVVQPFQSYNSLYEACIAQAQLLRGSKLYAGAWRENTSSYREATAWLQGRYATDPNYSKKLNYLIAELGLTAYDNGGVPSSSLRSSSNSSASGASSYTVKSGDTLSAIAAQYSTTTARLISVNGLSDGNSLQVGQVLKITGVSQASSTTTNLSSSSGTGSYTVKSGDSLSSIAAQYGMSIRHLMNANGISDINSTIHIGQKLIVSANSSSNTTASTRSSYSATSSTATTNSRYAHTVVAGESLYSIASANGMTAERLAEINGIGTNQTILPGQTILI</sequence>
<dbReference type="GO" id="GO:0031640">
    <property type="term" value="P:killing of cells of another organism"/>
    <property type="evidence" value="ECO:0007669"/>
    <property type="project" value="UniProtKB-KW"/>
</dbReference>
<dbReference type="Pfam" id="PF01476">
    <property type="entry name" value="LysM"/>
    <property type="match status" value="3"/>
</dbReference>
<keyword evidence="2" id="KW-0929">Antimicrobial</keyword>
<reference evidence="9 10" key="1">
    <citation type="submission" date="2014-12" db="EMBL/GenBank/DDBJ databases">
        <title>Draft genome sequences of 10 type strains of Lactococcus.</title>
        <authorList>
            <person name="Sun Z."/>
            <person name="Zhong Z."/>
            <person name="Liu W."/>
            <person name="Zhang W."/>
            <person name="Zhang H."/>
        </authorList>
    </citation>
    <scope>NUCLEOTIDE SEQUENCE [LARGE SCALE GENOMIC DNA]</scope>
    <source>
        <strain evidence="9 10">JCM 16395</strain>
    </source>
</reference>
<protein>
    <recommendedName>
        <fullName evidence="5">Peptidoglycan hydrolase</fullName>
    </recommendedName>
</protein>
<keyword evidence="10" id="KW-1185">Reference proteome</keyword>
<dbReference type="PROSITE" id="PS51782">
    <property type="entry name" value="LYSM"/>
    <property type="match status" value="3"/>
</dbReference>
<dbReference type="SMART" id="SM00047">
    <property type="entry name" value="LYZ2"/>
    <property type="match status" value="1"/>
</dbReference>
<evidence type="ECO:0000256" key="4">
    <source>
        <dbReference type="ARBA" id="ARBA00022801"/>
    </source>
</evidence>
<evidence type="ECO:0000313" key="10">
    <source>
        <dbReference type="Proteomes" id="UP000218181"/>
    </source>
</evidence>
<dbReference type="Gene3D" id="3.10.350.10">
    <property type="entry name" value="LysM domain"/>
    <property type="match status" value="3"/>
</dbReference>
<feature type="domain" description="LysM" evidence="8">
    <location>
        <begin position="255"/>
        <end position="300"/>
    </location>
</feature>
<dbReference type="PANTHER" id="PTHR33308">
    <property type="entry name" value="PEPTIDOGLYCAN HYDROLASE FLGJ"/>
    <property type="match status" value="1"/>
</dbReference>
<comment type="caution">
    <text evidence="9">The sequence shown here is derived from an EMBL/GenBank/DDBJ whole genome shotgun (WGS) entry which is preliminary data.</text>
</comment>
<keyword evidence="3" id="KW-0081">Bacteriolytic enzyme</keyword>
<dbReference type="InterPro" id="IPR051056">
    <property type="entry name" value="Glycosyl_Hydrolase_73"/>
</dbReference>
<organism evidence="9 10">
    <name type="scientific">Lactococcus fujiensis JCM 16395</name>
    <dbReference type="NCBI Taxonomy" id="1291764"/>
    <lineage>
        <taxon>Bacteria</taxon>
        <taxon>Bacillati</taxon>
        <taxon>Bacillota</taxon>
        <taxon>Bacilli</taxon>
        <taxon>Lactobacillales</taxon>
        <taxon>Streptococcaceae</taxon>
        <taxon>Lactococcus</taxon>
    </lineage>
</organism>